<name>A0A392V5Y2_9FABA</name>
<feature type="non-terminal residue" evidence="2">
    <location>
        <position position="46"/>
    </location>
</feature>
<feature type="compositionally biased region" description="Polar residues" evidence="1">
    <location>
        <begin position="1"/>
        <end position="16"/>
    </location>
</feature>
<feature type="region of interest" description="Disordered" evidence="1">
    <location>
        <begin position="1"/>
        <end position="46"/>
    </location>
</feature>
<evidence type="ECO:0000313" key="3">
    <source>
        <dbReference type="Proteomes" id="UP000265520"/>
    </source>
</evidence>
<protein>
    <submittedName>
        <fullName evidence="2">Uncharacterized protein</fullName>
    </submittedName>
</protein>
<dbReference type="AlphaFoldDB" id="A0A392V5Y2"/>
<organism evidence="2 3">
    <name type="scientific">Trifolium medium</name>
    <dbReference type="NCBI Taxonomy" id="97028"/>
    <lineage>
        <taxon>Eukaryota</taxon>
        <taxon>Viridiplantae</taxon>
        <taxon>Streptophyta</taxon>
        <taxon>Embryophyta</taxon>
        <taxon>Tracheophyta</taxon>
        <taxon>Spermatophyta</taxon>
        <taxon>Magnoliopsida</taxon>
        <taxon>eudicotyledons</taxon>
        <taxon>Gunneridae</taxon>
        <taxon>Pentapetalae</taxon>
        <taxon>rosids</taxon>
        <taxon>fabids</taxon>
        <taxon>Fabales</taxon>
        <taxon>Fabaceae</taxon>
        <taxon>Papilionoideae</taxon>
        <taxon>50 kb inversion clade</taxon>
        <taxon>NPAAA clade</taxon>
        <taxon>Hologalegina</taxon>
        <taxon>IRL clade</taxon>
        <taxon>Trifolieae</taxon>
        <taxon>Trifolium</taxon>
    </lineage>
</organism>
<comment type="caution">
    <text evidence="2">The sequence shown here is derived from an EMBL/GenBank/DDBJ whole genome shotgun (WGS) entry which is preliminary data.</text>
</comment>
<proteinExistence type="predicted"/>
<keyword evidence="3" id="KW-1185">Reference proteome</keyword>
<accession>A0A392V5Y2</accession>
<dbReference type="EMBL" id="LXQA011038793">
    <property type="protein sequence ID" value="MCI82245.1"/>
    <property type="molecule type" value="Genomic_DNA"/>
</dbReference>
<sequence>MMFASSTKYSLPSPSVFTKEDDEEQIGAETVKPKFPPSQLPETCFP</sequence>
<dbReference type="Proteomes" id="UP000265520">
    <property type="component" value="Unassembled WGS sequence"/>
</dbReference>
<reference evidence="2 3" key="1">
    <citation type="journal article" date="2018" name="Front. Plant Sci.">
        <title>Red Clover (Trifolium pratense) and Zigzag Clover (T. medium) - A Picture of Genomic Similarities and Differences.</title>
        <authorList>
            <person name="Dluhosova J."/>
            <person name="Istvanek J."/>
            <person name="Nedelnik J."/>
            <person name="Repkova J."/>
        </authorList>
    </citation>
    <scope>NUCLEOTIDE SEQUENCE [LARGE SCALE GENOMIC DNA]</scope>
    <source>
        <strain evidence="3">cv. 10/8</strain>
        <tissue evidence="2">Leaf</tissue>
    </source>
</reference>
<evidence type="ECO:0000313" key="2">
    <source>
        <dbReference type="EMBL" id="MCI82245.1"/>
    </source>
</evidence>
<evidence type="ECO:0000256" key="1">
    <source>
        <dbReference type="SAM" id="MobiDB-lite"/>
    </source>
</evidence>